<reference evidence="2 3" key="1">
    <citation type="submission" date="2019-09" db="EMBL/GenBank/DDBJ databases">
        <authorList>
            <person name="Ou C."/>
        </authorList>
    </citation>
    <scope>NUCLEOTIDE SEQUENCE [LARGE SCALE GENOMIC DNA]</scope>
    <source>
        <strain evidence="2">S2</strain>
        <tissue evidence="2">Leaf</tissue>
    </source>
</reference>
<dbReference type="OrthoDB" id="1166685at2759"/>
<accession>A0A5N5G538</accession>
<dbReference type="Pfam" id="PF10536">
    <property type="entry name" value="PMD"/>
    <property type="match status" value="1"/>
</dbReference>
<dbReference type="Proteomes" id="UP000327157">
    <property type="component" value="Chromosome 14"/>
</dbReference>
<dbReference type="EMBL" id="SMOL01000553">
    <property type="protein sequence ID" value="KAB2608891.1"/>
    <property type="molecule type" value="Genomic_DNA"/>
</dbReference>
<keyword evidence="3" id="KW-1185">Reference proteome</keyword>
<protein>
    <recommendedName>
        <fullName evidence="1">Aminotransferase-like plant mobile domain-containing protein</fullName>
    </recommendedName>
</protein>
<evidence type="ECO:0000313" key="2">
    <source>
        <dbReference type="EMBL" id="KAB2608891.1"/>
    </source>
</evidence>
<dbReference type="AlphaFoldDB" id="A0A5N5G538"/>
<proteinExistence type="predicted"/>
<reference evidence="2 3" key="3">
    <citation type="submission" date="2019-11" db="EMBL/GenBank/DDBJ databases">
        <title>A de novo genome assembly of a pear dwarfing rootstock.</title>
        <authorList>
            <person name="Wang F."/>
            <person name="Wang J."/>
            <person name="Li S."/>
            <person name="Zhang Y."/>
            <person name="Fang M."/>
            <person name="Ma L."/>
            <person name="Zhao Y."/>
            <person name="Jiang S."/>
        </authorList>
    </citation>
    <scope>NUCLEOTIDE SEQUENCE [LARGE SCALE GENOMIC DNA]</scope>
    <source>
        <strain evidence="2">S2</strain>
        <tissue evidence="2">Leaf</tissue>
    </source>
</reference>
<sequence length="308" mass="34688">MPKANWFTPNPFMAKSSIFSHMFFLLYWLNKHVFPNKSKGMKVEWIPLVEALHNFDDVAMGSFLISYLYHLIFEMTQGEPFETNLNVPIWMVQLWKLQLRLRGKRLKKVETPLSYLEIQRVRSSPRQKLGHQSGRRQLWWRLLILISTFGEPIVPEFPMVSEVTKPQAFQTTYTDVPEASEVPASHPQVFSQVYHYLDFLLFFFIISVEGSSTVSPSLVSHDSSGKGLGKSPPSIVCKRDLPHPSLVFGITGISVPKPVSKRVKTSTTATFIPAFAPLVEAAPIVMVEGARGAPSASSASSVSFFENL</sequence>
<gene>
    <name evidence="2" type="ORF">D8674_012059</name>
</gene>
<comment type="caution">
    <text evidence="2">The sequence shown here is derived from an EMBL/GenBank/DDBJ whole genome shotgun (WGS) entry which is preliminary data.</text>
</comment>
<evidence type="ECO:0000259" key="1">
    <source>
        <dbReference type="Pfam" id="PF10536"/>
    </source>
</evidence>
<feature type="domain" description="Aminotransferase-like plant mobile" evidence="1">
    <location>
        <begin position="14"/>
        <end position="108"/>
    </location>
</feature>
<reference evidence="3" key="2">
    <citation type="submission" date="2019-10" db="EMBL/GenBank/DDBJ databases">
        <title>A de novo genome assembly of a pear dwarfing rootstock.</title>
        <authorList>
            <person name="Wang F."/>
            <person name="Wang J."/>
            <person name="Li S."/>
            <person name="Zhang Y."/>
            <person name="Fang M."/>
            <person name="Ma L."/>
            <person name="Zhao Y."/>
            <person name="Jiang S."/>
        </authorList>
    </citation>
    <scope>NUCLEOTIDE SEQUENCE [LARGE SCALE GENOMIC DNA]</scope>
</reference>
<evidence type="ECO:0000313" key="3">
    <source>
        <dbReference type="Proteomes" id="UP000327157"/>
    </source>
</evidence>
<name>A0A5N5G538_9ROSA</name>
<organism evidence="2 3">
    <name type="scientific">Pyrus ussuriensis x Pyrus communis</name>
    <dbReference type="NCBI Taxonomy" id="2448454"/>
    <lineage>
        <taxon>Eukaryota</taxon>
        <taxon>Viridiplantae</taxon>
        <taxon>Streptophyta</taxon>
        <taxon>Embryophyta</taxon>
        <taxon>Tracheophyta</taxon>
        <taxon>Spermatophyta</taxon>
        <taxon>Magnoliopsida</taxon>
        <taxon>eudicotyledons</taxon>
        <taxon>Gunneridae</taxon>
        <taxon>Pentapetalae</taxon>
        <taxon>rosids</taxon>
        <taxon>fabids</taxon>
        <taxon>Rosales</taxon>
        <taxon>Rosaceae</taxon>
        <taxon>Amygdaloideae</taxon>
        <taxon>Maleae</taxon>
        <taxon>Pyrus</taxon>
    </lineage>
</organism>
<dbReference type="InterPro" id="IPR019557">
    <property type="entry name" value="AminoTfrase-like_pln_mobile"/>
</dbReference>